<gene>
    <name evidence="3" type="ORF">KDAU_22040</name>
</gene>
<protein>
    <recommendedName>
        <fullName evidence="5">Mannosyl-glycoprotein endo-beta-N-acetylglucosamidase-like domain-containing protein</fullName>
    </recommendedName>
</protein>
<dbReference type="OrthoDB" id="144170at2"/>
<evidence type="ECO:0000256" key="2">
    <source>
        <dbReference type="SAM" id="Phobius"/>
    </source>
</evidence>
<evidence type="ECO:0008006" key="5">
    <source>
        <dbReference type="Google" id="ProtNLM"/>
    </source>
</evidence>
<organism evidence="3 4">
    <name type="scientific">Dictyobacter aurantiacus</name>
    <dbReference type="NCBI Taxonomy" id="1936993"/>
    <lineage>
        <taxon>Bacteria</taxon>
        <taxon>Bacillati</taxon>
        <taxon>Chloroflexota</taxon>
        <taxon>Ktedonobacteria</taxon>
        <taxon>Ktedonobacterales</taxon>
        <taxon>Dictyobacteraceae</taxon>
        <taxon>Dictyobacter</taxon>
    </lineage>
</organism>
<reference evidence="4" key="1">
    <citation type="submission" date="2018-12" db="EMBL/GenBank/DDBJ databases">
        <title>Tengunoibacter tsumagoiensis gen. nov., sp. nov., Dictyobacter kobayashii sp. nov., D. alpinus sp. nov., and D. joshuensis sp. nov. and description of Dictyobacteraceae fam. nov. within the order Ktedonobacterales isolated from Tengu-no-mugimeshi.</title>
        <authorList>
            <person name="Wang C.M."/>
            <person name="Zheng Y."/>
            <person name="Sakai Y."/>
            <person name="Toyoda A."/>
            <person name="Minakuchi Y."/>
            <person name="Abe K."/>
            <person name="Yokota A."/>
            <person name="Yabe S."/>
        </authorList>
    </citation>
    <scope>NUCLEOTIDE SEQUENCE [LARGE SCALE GENOMIC DNA]</scope>
    <source>
        <strain evidence="4">S-27</strain>
    </source>
</reference>
<evidence type="ECO:0000256" key="1">
    <source>
        <dbReference type="SAM" id="MobiDB-lite"/>
    </source>
</evidence>
<comment type="caution">
    <text evidence="3">The sequence shown here is derived from an EMBL/GenBank/DDBJ whole genome shotgun (WGS) entry which is preliminary data.</text>
</comment>
<keyword evidence="2" id="KW-0472">Membrane</keyword>
<keyword evidence="2" id="KW-1133">Transmembrane helix</keyword>
<feature type="region of interest" description="Disordered" evidence="1">
    <location>
        <begin position="1"/>
        <end position="41"/>
    </location>
</feature>
<feature type="region of interest" description="Disordered" evidence="1">
    <location>
        <begin position="75"/>
        <end position="119"/>
    </location>
</feature>
<keyword evidence="2" id="KW-0812">Transmembrane</keyword>
<dbReference type="AlphaFoldDB" id="A0A401ZDE5"/>
<name>A0A401ZDE5_9CHLR</name>
<evidence type="ECO:0000313" key="3">
    <source>
        <dbReference type="EMBL" id="GCE04875.1"/>
    </source>
</evidence>
<dbReference type="EMBL" id="BIFQ01000001">
    <property type="protein sequence ID" value="GCE04875.1"/>
    <property type="molecule type" value="Genomic_DNA"/>
</dbReference>
<proteinExistence type="predicted"/>
<accession>A0A401ZDE5</accession>
<keyword evidence="4" id="KW-1185">Reference proteome</keyword>
<sequence length="425" mass="46242">MASGSYAKKPRVQTTTEVRSTIPARATRDLSAENADDGMSQTEALTFSRESIPARPPIQTERPTRKTARIDSVRTTGGNTTRITGGANTRTTGGNTTRITGGANTRTTDNTTRTTSTMARNTASITSTKSLPAVRTPNITQILPAEPQSPNTTRVLEGLTTTHNTRILPATKINRTVDIDGALTRDPRPPVKHLEKHKSWLHPWLICFIFAIVSLFVLVSAGMFQRVNTVNLFGGGQTYNIQVGGSQAQDWQKATPAPIKPTIIKHSTGPYAVIGKPTITAAFINKVLAAYHSPAAGKGQALYDLGVQYDIDPAFALAFFMHESSFGTMGEARATLSLGNLRCIPDHACVDQDRGGYAQMASWEDGFKTWYSLIHNLYVVQSGRDTVDKIIPMYAPTADNNDEQAYINSLKRAIDTWRSGVIFVS</sequence>
<evidence type="ECO:0000313" key="4">
    <source>
        <dbReference type="Proteomes" id="UP000287224"/>
    </source>
</evidence>
<dbReference type="RefSeq" id="WP_126595979.1">
    <property type="nucleotide sequence ID" value="NZ_BIFQ01000001.1"/>
</dbReference>
<dbReference type="Proteomes" id="UP000287224">
    <property type="component" value="Unassembled WGS sequence"/>
</dbReference>
<feature type="transmembrane region" description="Helical" evidence="2">
    <location>
        <begin position="204"/>
        <end position="224"/>
    </location>
</feature>